<evidence type="ECO:0000313" key="5">
    <source>
        <dbReference type="EMBL" id="PPE73416.1"/>
    </source>
</evidence>
<feature type="domain" description="Photosynthesis system II assembly factor Ycf48/Hcf136-like" evidence="4">
    <location>
        <begin position="67"/>
        <end position="117"/>
    </location>
</feature>
<dbReference type="Pfam" id="PF14870">
    <property type="entry name" value="PSII_BNR"/>
    <property type="match status" value="2"/>
</dbReference>
<keyword evidence="2" id="KW-0604">Photosystem II</keyword>
<dbReference type="RefSeq" id="WP_104231012.1">
    <property type="nucleotide sequence ID" value="NZ_PSNW01000007.1"/>
</dbReference>
<dbReference type="PANTHER" id="PTHR47199">
    <property type="entry name" value="PHOTOSYSTEM II STABILITY/ASSEMBLY FACTOR HCF136, CHLOROPLASTIC"/>
    <property type="match status" value="1"/>
</dbReference>
<evidence type="ECO:0000256" key="1">
    <source>
        <dbReference type="ARBA" id="ARBA00022531"/>
    </source>
</evidence>
<dbReference type="InterPro" id="IPR028203">
    <property type="entry name" value="PSII_CF48-like_dom"/>
</dbReference>
<reference evidence="5 6" key="1">
    <citation type="submission" date="2018-02" db="EMBL/GenBank/DDBJ databases">
        <title>Genome sequencing of Solimonas sp. HR-BB.</title>
        <authorList>
            <person name="Lee Y."/>
            <person name="Jeon C.O."/>
        </authorList>
    </citation>
    <scope>NUCLEOTIDE SEQUENCE [LARGE SCALE GENOMIC DNA]</scope>
    <source>
        <strain evidence="5 6">HR-BB</strain>
    </source>
</reference>
<evidence type="ECO:0000259" key="4">
    <source>
        <dbReference type="Pfam" id="PF14870"/>
    </source>
</evidence>
<dbReference type="EMBL" id="PSNW01000007">
    <property type="protein sequence ID" value="PPE73416.1"/>
    <property type="molecule type" value="Genomic_DNA"/>
</dbReference>
<dbReference type="PANTHER" id="PTHR47199:SF2">
    <property type="entry name" value="PHOTOSYSTEM II STABILITY_ASSEMBLY FACTOR HCF136, CHLOROPLASTIC"/>
    <property type="match status" value="1"/>
</dbReference>
<proteinExistence type="predicted"/>
<organism evidence="5 6">
    <name type="scientific">Solimonas fluminis</name>
    <dbReference type="NCBI Taxonomy" id="2086571"/>
    <lineage>
        <taxon>Bacteria</taxon>
        <taxon>Pseudomonadati</taxon>
        <taxon>Pseudomonadota</taxon>
        <taxon>Gammaproteobacteria</taxon>
        <taxon>Nevskiales</taxon>
        <taxon>Nevskiaceae</taxon>
        <taxon>Solimonas</taxon>
    </lineage>
</organism>
<feature type="chain" id="PRO_5015604060" description="Photosynthesis system II assembly factor Ycf48/Hcf136-like domain-containing protein" evidence="3">
    <location>
        <begin position="24"/>
        <end position="329"/>
    </location>
</feature>
<dbReference type="AlphaFoldDB" id="A0A2S5TEJ9"/>
<gene>
    <name evidence="5" type="ORF">C3942_14210</name>
</gene>
<dbReference type="GO" id="GO:0009523">
    <property type="term" value="C:photosystem II"/>
    <property type="evidence" value="ECO:0007669"/>
    <property type="project" value="UniProtKB-KW"/>
</dbReference>
<dbReference type="OrthoDB" id="9813892at2"/>
<keyword evidence="3" id="KW-0732">Signal</keyword>
<feature type="domain" description="Photosynthesis system II assembly factor Ycf48/Hcf136-like" evidence="4">
    <location>
        <begin position="121"/>
        <end position="242"/>
    </location>
</feature>
<evidence type="ECO:0000313" key="6">
    <source>
        <dbReference type="Proteomes" id="UP000238220"/>
    </source>
</evidence>
<evidence type="ECO:0000256" key="3">
    <source>
        <dbReference type="SAM" id="SignalP"/>
    </source>
</evidence>
<dbReference type="Gene3D" id="2.130.10.10">
    <property type="entry name" value="YVTN repeat-like/Quinoprotein amine dehydrogenase"/>
    <property type="match status" value="1"/>
</dbReference>
<keyword evidence="1" id="KW-0602">Photosynthesis</keyword>
<comment type="caution">
    <text evidence="5">The sequence shown here is derived from an EMBL/GenBank/DDBJ whole genome shotgun (WGS) entry which is preliminary data.</text>
</comment>
<dbReference type="GO" id="GO:0015979">
    <property type="term" value="P:photosynthesis"/>
    <property type="evidence" value="ECO:0007669"/>
    <property type="project" value="UniProtKB-KW"/>
</dbReference>
<dbReference type="InterPro" id="IPR015943">
    <property type="entry name" value="WD40/YVTN_repeat-like_dom_sf"/>
</dbReference>
<dbReference type="SUPFAM" id="SSF110296">
    <property type="entry name" value="Oligoxyloglucan reducing end-specific cellobiohydrolase"/>
    <property type="match status" value="1"/>
</dbReference>
<dbReference type="Proteomes" id="UP000238220">
    <property type="component" value="Unassembled WGS sequence"/>
</dbReference>
<accession>A0A2S5TEJ9</accession>
<keyword evidence="6" id="KW-1185">Reference proteome</keyword>
<name>A0A2S5TEJ9_9GAMM</name>
<evidence type="ECO:0000256" key="2">
    <source>
        <dbReference type="ARBA" id="ARBA00023276"/>
    </source>
</evidence>
<sequence length="329" mass="34168">MLRPIPFTLVLATALAAGQPAFAAEAPKPRAAEIAPMSAHSLLTRIVPAGRGLVAVGGRGHILRSEDGSAWTQVPAPVDALLTSVFFTDAQHGWAVGHDASILHSADGGRSWKLQNFQPELNLALLDVLFLDAQHGLAVGAYGLMLETRDGGAHWTRLELPITEEGLHFNALTRLGDGSLLVVGEEGMMALSRDAGASWERLASPYESSLFAVLASGASGAVVAGLRGNVFRSDDVAAGAWQRLDTGSQQSVFGLAAIPGGGVGLAGLNGFLEVVGPSGRIEPQHWRRAGAGPAGAGHELGAFSHLLAWRGDLLTVGDSGVQRWSPAQP</sequence>
<protein>
    <recommendedName>
        <fullName evidence="4">Photosynthesis system II assembly factor Ycf48/Hcf136-like domain-containing protein</fullName>
    </recommendedName>
</protein>
<feature type="signal peptide" evidence="3">
    <location>
        <begin position="1"/>
        <end position="23"/>
    </location>
</feature>